<gene>
    <name evidence="8" type="ORF">EXM22_08600</name>
</gene>
<dbReference type="GO" id="GO:0042597">
    <property type="term" value="C:periplasmic space"/>
    <property type="evidence" value="ECO:0007669"/>
    <property type="project" value="UniProtKB-SubCell"/>
</dbReference>
<dbReference type="InterPro" id="IPR006059">
    <property type="entry name" value="SBP"/>
</dbReference>
<sequence>MKKKLFWLSVLITSLFLVVSCGKEKKEANQVSSVKEKTKVVIFVGFGTGTNPDQIAKQEAVQEAYNSTHDNIEIEFLIVPHDEANDRYLAMLSGGNAPQLVGPNGIAGLAQQHGSWSDISQFIEDDNFDMSDFYPESINLFSDSDKLLGLPIGVFPSMIFYNKDIFDSAGIDYPTHDYSDRSWNYEKLREIAIELTMDKNGNNPTSPQFDQKNMQHWGYDDSWIAARGYLAKWGAEFVGRPTTPDYKTATTNNEEWVYGLQWLSDGIWKDRFIPDAAGQSTYYGAGADPFGGGMVAMFESHTWFFAEGLGSLSFEHDIAPIPFNQKGERIARIHANIFAIPEAAKNKKEAWEVMKWLTAPEQAVEMALIYGCIPARVSLSDDFQTVLEKEYPGLDYSVMYEGIQYLDDPHHESWVPEWSRVEEIMGNSASLVYSGEEKDARIILDTANKEIQDLLDNYWESH</sequence>
<comment type="subcellular location">
    <subcellularLocation>
        <location evidence="1">Periplasm</location>
    </subcellularLocation>
</comment>
<evidence type="ECO:0000256" key="1">
    <source>
        <dbReference type="ARBA" id="ARBA00004418"/>
    </source>
</evidence>
<dbReference type="PROSITE" id="PS51257">
    <property type="entry name" value="PROKAR_LIPOPROTEIN"/>
    <property type="match status" value="1"/>
</dbReference>
<dbReference type="PANTHER" id="PTHR43649:SF31">
    <property type="entry name" value="SN-GLYCEROL-3-PHOSPHATE-BINDING PERIPLASMIC PROTEIN UGPB"/>
    <property type="match status" value="1"/>
</dbReference>
<dbReference type="RefSeq" id="WP_149486121.1">
    <property type="nucleotide sequence ID" value="NZ_CP036150.1"/>
</dbReference>
<dbReference type="EMBL" id="CP036150">
    <property type="protein sequence ID" value="QEN08041.1"/>
    <property type="molecule type" value="Genomic_DNA"/>
</dbReference>
<dbReference type="Gene3D" id="3.40.190.10">
    <property type="entry name" value="Periplasmic binding protein-like II"/>
    <property type="match status" value="1"/>
</dbReference>
<evidence type="ECO:0000256" key="5">
    <source>
        <dbReference type="ARBA" id="ARBA00022448"/>
    </source>
</evidence>
<evidence type="ECO:0000256" key="6">
    <source>
        <dbReference type="ARBA" id="ARBA00022729"/>
    </source>
</evidence>
<reference evidence="8 9" key="1">
    <citation type="submission" date="2019-02" db="EMBL/GenBank/DDBJ databases">
        <title>Complete Genome Sequence and Methylome Analysis of free living Spirochaetas.</title>
        <authorList>
            <person name="Fomenkov A."/>
            <person name="Dubinina G."/>
            <person name="Leshcheva N."/>
            <person name="Mikheeva N."/>
            <person name="Grabovich M."/>
            <person name="Vincze T."/>
            <person name="Roberts R.J."/>
        </authorList>
    </citation>
    <scope>NUCLEOTIDE SEQUENCE [LARGE SCALE GENOMIC DNA]</scope>
    <source>
        <strain evidence="8 9">K2</strain>
    </source>
</reference>
<dbReference type="AlphaFoldDB" id="A0A5C1QKB8"/>
<accession>A0A5C1QKB8</accession>
<comment type="subunit">
    <text evidence="3">The complex is composed of two ATP-binding proteins (UgpC), two transmembrane proteins (UgpA and UgpE) and a solute-binding protein (UgpB).</text>
</comment>
<evidence type="ECO:0000256" key="2">
    <source>
        <dbReference type="ARBA" id="ARBA00008520"/>
    </source>
</evidence>
<dbReference type="SUPFAM" id="SSF53850">
    <property type="entry name" value="Periplasmic binding protein-like II"/>
    <property type="match status" value="1"/>
</dbReference>
<evidence type="ECO:0000256" key="4">
    <source>
        <dbReference type="ARBA" id="ARBA00017470"/>
    </source>
</evidence>
<dbReference type="InterPro" id="IPR050490">
    <property type="entry name" value="Bact_solute-bd_prot1"/>
</dbReference>
<dbReference type="Proteomes" id="UP000324209">
    <property type="component" value="Chromosome"/>
</dbReference>
<keyword evidence="5" id="KW-0813">Transport</keyword>
<dbReference type="KEGG" id="ock:EXM22_08600"/>
<evidence type="ECO:0000313" key="8">
    <source>
        <dbReference type="EMBL" id="QEN08041.1"/>
    </source>
</evidence>
<dbReference type="Pfam" id="PF01547">
    <property type="entry name" value="SBP_bac_1"/>
    <property type="match status" value="1"/>
</dbReference>
<comment type="similarity">
    <text evidence="2">Belongs to the bacterial solute-binding protein 1 family.</text>
</comment>
<evidence type="ECO:0000313" key="9">
    <source>
        <dbReference type="Proteomes" id="UP000324209"/>
    </source>
</evidence>
<proteinExistence type="inferred from homology"/>
<dbReference type="PANTHER" id="PTHR43649">
    <property type="entry name" value="ARABINOSE-BINDING PROTEIN-RELATED"/>
    <property type="match status" value="1"/>
</dbReference>
<keyword evidence="6 7" id="KW-0732">Signal</keyword>
<name>A0A5C1QKB8_9SPIO</name>
<feature type="signal peptide" evidence="7">
    <location>
        <begin position="1"/>
        <end position="19"/>
    </location>
</feature>
<keyword evidence="9" id="KW-1185">Reference proteome</keyword>
<organism evidence="8 9">
    <name type="scientific">Oceanispirochaeta crateris</name>
    <dbReference type="NCBI Taxonomy" id="2518645"/>
    <lineage>
        <taxon>Bacteria</taxon>
        <taxon>Pseudomonadati</taxon>
        <taxon>Spirochaetota</taxon>
        <taxon>Spirochaetia</taxon>
        <taxon>Spirochaetales</taxon>
        <taxon>Spirochaetaceae</taxon>
        <taxon>Oceanispirochaeta</taxon>
    </lineage>
</organism>
<feature type="chain" id="PRO_5022749484" description="sn-glycerol-3-phosphate-binding periplasmic protein UgpB" evidence="7">
    <location>
        <begin position="20"/>
        <end position="462"/>
    </location>
</feature>
<dbReference type="OrthoDB" id="355435at2"/>
<protein>
    <recommendedName>
        <fullName evidence="4">sn-glycerol-3-phosphate-binding periplasmic protein UgpB</fullName>
    </recommendedName>
</protein>
<evidence type="ECO:0000256" key="7">
    <source>
        <dbReference type="SAM" id="SignalP"/>
    </source>
</evidence>
<evidence type="ECO:0000256" key="3">
    <source>
        <dbReference type="ARBA" id="ARBA00011557"/>
    </source>
</evidence>